<dbReference type="Gene3D" id="6.10.340.10">
    <property type="match status" value="1"/>
</dbReference>
<dbReference type="Pfam" id="PF02518">
    <property type="entry name" value="HATPase_c"/>
    <property type="match status" value="1"/>
</dbReference>
<evidence type="ECO:0000256" key="8">
    <source>
        <dbReference type="SAM" id="Phobius"/>
    </source>
</evidence>
<dbReference type="PANTHER" id="PTHR34220">
    <property type="entry name" value="SENSOR HISTIDINE KINASE YPDA"/>
    <property type="match status" value="1"/>
</dbReference>
<dbReference type="PROSITE" id="PS50109">
    <property type="entry name" value="HIS_KIN"/>
    <property type="match status" value="1"/>
</dbReference>
<dbReference type="SMART" id="SM00304">
    <property type="entry name" value="HAMP"/>
    <property type="match status" value="1"/>
</dbReference>
<dbReference type="Pfam" id="PF06580">
    <property type="entry name" value="His_kinase"/>
    <property type="match status" value="1"/>
</dbReference>
<evidence type="ECO:0000256" key="4">
    <source>
        <dbReference type="ARBA" id="ARBA00022553"/>
    </source>
</evidence>
<dbReference type="EC" id="2.7.13.3" evidence="3"/>
<keyword evidence="5" id="KW-0808">Transferase</keyword>
<evidence type="ECO:0000256" key="3">
    <source>
        <dbReference type="ARBA" id="ARBA00012438"/>
    </source>
</evidence>
<keyword evidence="8" id="KW-0812">Transmembrane</keyword>
<feature type="domain" description="HAMP" evidence="10">
    <location>
        <begin position="333"/>
        <end position="373"/>
    </location>
</feature>
<feature type="domain" description="Histidine kinase" evidence="9">
    <location>
        <begin position="484"/>
        <end position="592"/>
    </location>
</feature>
<dbReference type="InterPro" id="IPR003660">
    <property type="entry name" value="HAMP_dom"/>
</dbReference>
<comment type="subcellular location">
    <subcellularLocation>
        <location evidence="2">Membrane</location>
    </subcellularLocation>
</comment>
<evidence type="ECO:0000256" key="2">
    <source>
        <dbReference type="ARBA" id="ARBA00004370"/>
    </source>
</evidence>
<dbReference type="PROSITE" id="PS50885">
    <property type="entry name" value="HAMP"/>
    <property type="match status" value="1"/>
</dbReference>
<evidence type="ECO:0000259" key="10">
    <source>
        <dbReference type="PROSITE" id="PS50885"/>
    </source>
</evidence>
<organism evidence="11 12">
    <name type="scientific">Blautia liquoris</name>
    <dbReference type="NCBI Taxonomy" id="2779518"/>
    <lineage>
        <taxon>Bacteria</taxon>
        <taxon>Bacillati</taxon>
        <taxon>Bacillota</taxon>
        <taxon>Clostridia</taxon>
        <taxon>Lachnospirales</taxon>
        <taxon>Lachnospiraceae</taxon>
        <taxon>Blautia</taxon>
    </lineage>
</organism>
<feature type="transmembrane region" description="Helical" evidence="8">
    <location>
        <begin position="14"/>
        <end position="34"/>
    </location>
</feature>
<dbReference type="InterPro" id="IPR005467">
    <property type="entry name" value="His_kinase_dom"/>
</dbReference>
<keyword evidence="8" id="KW-0472">Membrane</keyword>
<gene>
    <name evidence="11" type="ORF">INP51_09875</name>
</gene>
<dbReference type="InterPro" id="IPR003594">
    <property type="entry name" value="HATPase_dom"/>
</dbReference>
<dbReference type="InterPro" id="IPR010559">
    <property type="entry name" value="Sig_transdc_His_kin_internal"/>
</dbReference>
<accession>A0A7M2RDU4</accession>
<keyword evidence="8" id="KW-1133">Transmembrane helix</keyword>
<comment type="catalytic activity">
    <reaction evidence="1">
        <text>ATP + protein L-histidine = ADP + protein N-phospho-L-histidine.</text>
        <dbReference type="EC" id="2.7.13.3"/>
    </reaction>
</comment>
<dbReference type="EMBL" id="CP063304">
    <property type="protein sequence ID" value="QOV18328.1"/>
    <property type="molecule type" value="Genomic_DNA"/>
</dbReference>
<dbReference type="InterPro" id="IPR004358">
    <property type="entry name" value="Sig_transdc_His_kin-like_C"/>
</dbReference>
<dbReference type="InterPro" id="IPR036890">
    <property type="entry name" value="HATPase_C_sf"/>
</dbReference>
<dbReference type="AlphaFoldDB" id="A0A7M2RDU4"/>
<keyword evidence="6 11" id="KW-0418">Kinase</keyword>
<evidence type="ECO:0000256" key="7">
    <source>
        <dbReference type="ARBA" id="ARBA00023012"/>
    </source>
</evidence>
<keyword evidence="7" id="KW-0902">Two-component regulatory system</keyword>
<protein>
    <recommendedName>
        <fullName evidence="3">histidine kinase</fullName>
        <ecNumber evidence="3">2.7.13.3</ecNumber>
    </recommendedName>
</protein>
<dbReference type="GO" id="GO:0000155">
    <property type="term" value="F:phosphorelay sensor kinase activity"/>
    <property type="evidence" value="ECO:0007669"/>
    <property type="project" value="InterPro"/>
</dbReference>
<evidence type="ECO:0000256" key="6">
    <source>
        <dbReference type="ARBA" id="ARBA00022777"/>
    </source>
</evidence>
<reference evidence="11 12" key="1">
    <citation type="submission" date="2020-10" db="EMBL/GenBank/DDBJ databases">
        <title>Blautia liquoris sp.nov., isolated from the mud in a fermentation cellar used for the production of Chinese strong-flavoured liquor.</title>
        <authorList>
            <person name="Lu L."/>
        </authorList>
    </citation>
    <scope>NUCLEOTIDE SEQUENCE [LARGE SCALE GENOMIC DNA]</scope>
    <source>
        <strain evidence="11 12">LZLJ-3</strain>
    </source>
</reference>
<evidence type="ECO:0000313" key="12">
    <source>
        <dbReference type="Proteomes" id="UP000593601"/>
    </source>
</evidence>
<evidence type="ECO:0000313" key="11">
    <source>
        <dbReference type="EMBL" id="QOV18328.1"/>
    </source>
</evidence>
<dbReference type="SUPFAM" id="SSF55874">
    <property type="entry name" value="ATPase domain of HSP90 chaperone/DNA topoisomerase II/histidine kinase"/>
    <property type="match status" value="1"/>
</dbReference>
<dbReference type="InterPro" id="IPR050640">
    <property type="entry name" value="Bact_2-comp_sensor_kinase"/>
</dbReference>
<keyword evidence="12" id="KW-1185">Reference proteome</keyword>
<dbReference type="Proteomes" id="UP000593601">
    <property type="component" value="Chromosome"/>
</dbReference>
<feature type="transmembrane region" description="Helical" evidence="8">
    <location>
        <begin position="300"/>
        <end position="320"/>
    </location>
</feature>
<dbReference type="CDD" id="cd06225">
    <property type="entry name" value="HAMP"/>
    <property type="match status" value="1"/>
</dbReference>
<dbReference type="Pfam" id="PF00672">
    <property type="entry name" value="HAMP"/>
    <property type="match status" value="1"/>
</dbReference>
<evidence type="ECO:0000256" key="1">
    <source>
        <dbReference type="ARBA" id="ARBA00000085"/>
    </source>
</evidence>
<name>A0A7M2RDU4_9FIRM</name>
<dbReference type="KEGG" id="bliq:INP51_09875"/>
<keyword evidence="4" id="KW-0597">Phosphoprotein</keyword>
<dbReference type="SUPFAM" id="SSF158472">
    <property type="entry name" value="HAMP domain-like"/>
    <property type="match status" value="1"/>
</dbReference>
<dbReference type="PRINTS" id="PR00344">
    <property type="entry name" value="BCTRLSENSOR"/>
</dbReference>
<dbReference type="Gene3D" id="3.30.565.10">
    <property type="entry name" value="Histidine kinase-like ATPase, C-terminal domain"/>
    <property type="match status" value="1"/>
</dbReference>
<sequence length="603" mass="69430">MKLWFEKLKLNQKITSTIMLIVIIPILLFSVGFYSNYKNNTVREVRTKTTNQVSEDYNQLKKIVEFSNMSAQSFLNNQELKGFLRRLKDHEDISVDEYLRFYRNNIAMLERQVNSNPYLYQIRVYADNNSFPEMMPILYHGDRMKELSWSGNYHSREWQFDYPDMIEGDSSGIRSDHLMALVSNITDDYGEVLGVVEVAVEMDEVFPGLYSSDIKNWGCFQSDEGGIYTFDSKENPWQKYQKEILNAAPKRKKGIHAFQTEIDGRKVILLSQPIKELQGTYIQLTSIETAMNDITLQRNLLITILFLIFFMLAMVVNLVIKGLLSKFYSTLSVVRKVQDGNMDVRVCDLGQDEMGELGVQINKMLDRIQTLMKENVDREVLIKNTEIKALQNQINTHFIYNVLESVKMMAEIDEEYEISDAVTALGGLLRYSMKWVSSDVTIMQELDYIKNYIQLMNLRYDFTIILSINVPDIIYEQQVPKMSLQPIVENAIIHGIEEIQEDSTVYIKAFLKGDDYEIEITDSGKGMTKDQVELLRKKISGEVQVHGGSGNGIGLKNVQDRIHMRFGKEYGLKLASKEGLFTKVTLLLPLTNVHSDGSLKSTQ</sequence>
<dbReference type="SMART" id="SM00387">
    <property type="entry name" value="HATPase_c"/>
    <property type="match status" value="1"/>
</dbReference>
<proteinExistence type="predicted"/>
<dbReference type="GO" id="GO:0016020">
    <property type="term" value="C:membrane"/>
    <property type="evidence" value="ECO:0007669"/>
    <property type="project" value="UniProtKB-SubCell"/>
</dbReference>
<dbReference type="RefSeq" id="WP_193734690.1">
    <property type="nucleotide sequence ID" value="NZ_CP063304.1"/>
</dbReference>
<evidence type="ECO:0000256" key="5">
    <source>
        <dbReference type="ARBA" id="ARBA00022679"/>
    </source>
</evidence>
<dbReference type="PANTHER" id="PTHR34220:SF7">
    <property type="entry name" value="SENSOR HISTIDINE KINASE YPDA"/>
    <property type="match status" value="1"/>
</dbReference>
<evidence type="ECO:0000259" key="9">
    <source>
        <dbReference type="PROSITE" id="PS50109"/>
    </source>
</evidence>